<feature type="region of interest" description="Disordered" evidence="1">
    <location>
        <begin position="114"/>
        <end position="137"/>
    </location>
</feature>
<dbReference type="Proteomes" id="UP000800036">
    <property type="component" value="Unassembled WGS sequence"/>
</dbReference>
<reference evidence="2" key="1">
    <citation type="journal article" date="2020" name="Stud. Mycol.">
        <title>101 Dothideomycetes genomes: a test case for predicting lifestyles and emergence of pathogens.</title>
        <authorList>
            <person name="Haridas S."/>
            <person name="Albert R."/>
            <person name="Binder M."/>
            <person name="Bloem J."/>
            <person name="Labutti K."/>
            <person name="Salamov A."/>
            <person name="Andreopoulos B."/>
            <person name="Baker S."/>
            <person name="Barry K."/>
            <person name="Bills G."/>
            <person name="Bluhm B."/>
            <person name="Cannon C."/>
            <person name="Castanera R."/>
            <person name="Culley D."/>
            <person name="Daum C."/>
            <person name="Ezra D."/>
            <person name="Gonzalez J."/>
            <person name="Henrissat B."/>
            <person name="Kuo A."/>
            <person name="Liang C."/>
            <person name="Lipzen A."/>
            <person name="Lutzoni F."/>
            <person name="Magnuson J."/>
            <person name="Mondo S."/>
            <person name="Nolan M."/>
            <person name="Ohm R."/>
            <person name="Pangilinan J."/>
            <person name="Park H.-J."/>
            <person name="Ramirez L."/>
            <person name="Alfaro M."/>
            <person name="Sun H."/>
            <person name="Tritt A."/>
            <person name="Yoshinaga Y."/>
            <person name="Zwiers L.-H."/>
            <person name="Turgeon B."/>
            <person name="Goodwin S."/>
            <person name="Spatafora J."/>
            <person name="Crous P."/>
            <person name="Grigoriev I."/>
        </authorList>
    </citation>
    <scope>NUCLEOTIDE SEQUENCE</scope>
    <source>
        <strain evidence="2">CBS 107.79</strain>
    </source>
</reference>
<evidence type="ECO:0000313" key="2">
    <source>
        <dbReference type="EMBL" id="KAF1975802.1"/>
    </source>
</evidence>
<protein>
    <submittedName>
        <fullName evidence="2">Uncharacterized protein</fullName>
    </submittedName>
</protein>
<keyword evidence="3" id="KW-1185">Reference proteome</keyword>
<dbReference type="AlphaFoldDB" id="A0A6A5VJ09"/>
<gene>
    <name evidence="2" type="ORF">BU23DRAFT_597540</name>
</gene>
<dbReference type="EMBL" id="ML976669">
    <property type="protein sequence ID" value="KAF1975802.1"/>
    <property type="molecule type" value="Genomic_DNA"/>
</dbReference>
<organism evidence="2 3">
    <name type="scientific">Bimuria novae-zelandiae CBS 107.79</name>
    <dbReference type="NCBI Taxonomy" id="1447943"/>
    <lineage>
        <taxon>Eukaryota</taxon>
        <taxon>Fungi</taxon>
        <taxon>Dikarya</taxon>
        <taxon>Ascomycota</taxon>
        <taxon>Pezizomycotina</taxon>
        <taxon>Dothideomycetes</taxon>
        <taxon>Pleosporomycetidae</taxon>
        <taxon>Pleosporales</taxon>
        <taxon>Massarineae</taxon>
        <taxon>Didymosphaeriaceae</taxon>
        <taxon>Bimuria</taxon>
    </lineage>
</organism>
<sequence length="418" mass="46618">MPKVTKEVPQYIQDSKIVENALVELRRVARPNVTAYCRDRNISHLRQRVTRALRGLNNKSTRPAANKRLSDEQESALERFCDAIDDVGFGLSPFCPEQVITPLRAQEAARAAEEATAVDCVQEPSTPTWQSSDEEDGDDVPAVLQCLSPPTHSRLLHQLLGAMGTPLFTELSQPFQTPQPRQLPSDIGWSTPKTIRTLNLQEKAIAYTLKKWLPREQAEDVISTLKGSSAMARNAARLEQALHQTKAAEHARAERRRRNQRIVNVGGGPVYAGDCQKMAAKRVINEAAKQEAAVAARHQKALIKQFNTWKRILSNRGKFRARRSIMESSIPALEVAYVNGGGMDPYTRHLQQKGDAPTLSSFPEEKQAIIQVQDSQFHVHKTQLEVTPIGSDDEGYSSPILEFYNAISPGQADWACER</sequence>
<accession>A0A6A5VJ09</accession>
<name>A0A6A5VJ09_9PLEO</name>
<dbReference type="OrthoDB" id="3808625at2759"/>
<evidence type="ECO:0000313" key="3">
    <source>
        <dbReference type="Proteomes" id="UP000800036"/>
    </source>
</evidence>
<proteinExistence type="predicted"/>
<evidence type="ECO:0000256" key="1">
    <source>
        <dbReference type="SAM" id="MobiDB-lite"/>
    </source>
</evidence>